<dbReference type="EMBL" id="LWCA01000809">
    <property type="protein sequence ID" value="OAF66861.1"/>
    <property type="molecule type" value="Genomic_DNA"/>
</dbReference>
<evidence type="ECO:0000313" key="2">
    <source>
        <dbReference type="EMBL" id="OAF66861.1"/>
    </source>
</evidence>
<name>A0A177AZQ7_9BILA</name>
<dbReference type="GO" id="GO:0046983">
    <property type="term" value="F:protein dimerization activity"/>
    <property type="evidence" value="ECO:0007669"/>
    <property type="project" value="InterPro"/>
</dbReference>
<dbReference type="InterPro" id="IPR036638">
    <property type="entry name" value="HLH_DNA-bd_sf"/>
</dbReference>
<organism evidence="2 3">
    <name type="scientific">Intoshia linei</name>
    <dbReference type="NCBI Taxonomy" id="1819745"/>
    <lineage>
        <taxon>Eukaryota</taxon>
        <taxon>Metazoa</taxon>
        <taxon>Spiralia</taxon>
        <taxon>Lophotrochozoa</taxon>
        <taxon>Mesozoa</taxon>
        <taxon>Orthonectida</taxon>
        <taxon>Rhopaluridae</taxon>
        <taxon>Intoshia</taxon>
    </lineage>
</organism>
<proteinExistence type="predicted"/>
<dbReference type="Proteomes" id="UP000078046">
    <property type="component" value="Unassembled WGS sequence"/>
</dbReference>
<feature type="region of interest" description="Disordered" evidence="1">
    <location>
        <begin position="81"/>
        <end position="106"/>
    </location>
</feature>
<evidence type="ECO:0000256" key="1">
    <source>
        <dbReference type="SAM" id="MobiDB-lite"/>
    </source>
</evidence>
<dbReference type="AlphaFoldDB" id="A0A177AZQ7"/>
<sequence>MHASMNQETEFFQEMVKTLVENDEDAVEVQKCIDQLRKLVPALHISNNNPNLSKHLSCHLTPETFLDCVIKYINELETEINNNQSKPSDPKSHNIPEISSTSFSHS</sequence>
<keyword evidence="3" id="KW-1185">Reference proteome</keyword>
<dbReference type="Gene3D" id="4.10.280.10">
    <property type="entry name" value="Helix-loop-helix DNA-binding domain"/>
    <property type="match status" value="1"/>
</dbReference>
<accession>A0A177AZQ7</accession>
<evidence type="ECO:0008006" key="4">
    <source>
        <dbReference type="Google" id="ProtNLM"/>
    </source>
</evidence>
<gene>
    <name evidence="2" type="ORF">A3Q56_05423</name>
</gene>
<protein>
    <recommendedName>
        <fullName evidence="4">BHLH domain-containing protein</fullName>
    </recommendedName>
</protein>
<comment type="caution">
    <text evidence="2">The sequence shown here is derived from an EMBL/GenBank/DDBJ whole genome shotgun (WGS) entry which is preliminary data.</text>
</comment>
<feature type="compositionally biased region" description="Polar residues" evidence="1">
    <location>
        <begin position="97"/>
        <end position="106"/>
    </location>
</feature>
<reference evidence="2 3" key="1">
    <citation type="submission" date="2016-04" db="EMBL/GenBank/DDBJ databases">
        <title>The genome of Intoshia linei affirms orthonectids as highly simplified spiralians.</title>
        <authorList>
            <person name="Mikhailov K.V."/>
            <person name="Slusarev G.S."/>
            <person name="Nikitin M.A."/>
            <person name="Logacheva M.D."/>
            <person name="Penin A."/>
            <person name="Aleoshin V."/>
            <person name="Panchin Y.V."/>
        </authorList>
    </citation>
    <scope>NUCLEOTIDE SEQUENCE [LARGE SCALE GENOMIC DNA]</scope>
    <source>
        <strain evidence="2">Intl2013</strain>
        <tissue evidence="2">Whole animal</tissue>
    </source>
</reference>
<dbReference type="CDD" id="cd00083">
    <property type="entry name" value="bHLH_SF"/>
    <property type="match status" value="1"/>
</dbReference>
<evidence type="ECO:0000313" key="3">
    <source>
        <dbReference type="Proteomes" id="UP000078046"/>
    </source>
</evidence>